<proteinExistence type="inferred from homology"/>
<evidence type="ECO:0000256" key="3">
    <source>
        <dbReference type="RuleBase" id="RU362118"/>
    </source>
</evidence>
<comment type="cofactor">
    <cofactor evidence="1 3">
        <name>pyridoxal 5'-phosphate</name>
        <dbReference type="ChEBI" id="CHEBI:597326"/>
    </cofactor>
</comment>
<dbReference type="InterPro" id="IPR000277">
    <property type="entry name" value="Cys/Met-Metab_PyrdxlP-dep_enz"/>
</dbReference>
<evidence type="ECO:0000256" key="2">
    <source>
        <dbReference type="ARBA" id="ARBA00022898"/>
    </source>
</evidence>
<dbReference type="RefSeq" id="WP_253757111.1">
    <property type="nucleotide sequence ID" value="NZ_JAMZDZ010000001.1"/>
</dbReference>
<dbReference type="SUPFAM" id="SSF53383">
    <property type="entry name" value="PLP-dependent transferases"/>
    <property type="match status" value="1"/>
</dbReference>
<dbReference type="InterPro" id="IPR015424">
    <property type="entry name" value="PyrdxlP-dep_Trfase"/>
</dbReference>
<keyword evidence="2 3" id="KW-0663">Pyridoxal phosphate</keyword>
<dbReference type="Pfam" id="PF01053">
    <property type="entry name" value="Cys_Met_Meta_PP"/>
    <property type="match status" value="1"/>
</dbReference>
<dbReference type="EC" id="4.4.1.1" evidence="4"/>
<evidence type="ECO:0000256" key="1">
    <source>
        <dbReference type="ARBA" id="ARBA00001933"/>
    </source>
</evidence>
<dbReference type="Proteomes" id="UP001595816">
    <property type="component" value="Unassembled WGS sequence"/>
</dbReference>
<name>A0ABV8LM58_9ACTN</name>
<dbReference type="Gene3D" id="3.40.640.10">
    <property type="entry name" value="Type I PLP-dependent aspartate aminotransferase-like (Major domain)"/>
    <property type="match status" value="1"/>
</dbReference>
<protein>
    <submittedName>
        <fullName evidence="4">Cystathionine gamma-lyase</fullName>
        <ecNumber evidence="4">4.4.1.1</ecNumber>
    </submittedName>
</protein>
<evidence type="ECO:0000313" key="4">
    <source>
        <dbReference type="EMBL" id="MFC4130844.1"/>
    </source>
</evidence>
<evidence type="ECO:0000313" key="5">
    <source>
        <dbReference type="Proteomes" id="UP001595816"/>
    </source>
</evidence>
<comment type="similarity">
    <text evidence="3">Belongs to the trans-sulfuration enzymes family.</text>
</comment>
<dbReference type="Gene3D" id="3.90.1150.10">
    <property type="entry name" value="Aspartate Aminotransferase, domain 1"/>
    <property type="match status" value="1"/>
</dbReference>
<organism evidence="4 5">
    <name type="scientific">Hamadaea flava</name>
    <dbReference type="NCBI Taxonomy" id="1742688"/>
    <lineage>
        <taxon>Bacteria</taxon>
        <taxon>Bacillati</taxon>
        <taxon>Actinomycetota</taxon>
        <taxon>Actinomycetes</taxon>
        <taxon>Micromonosporales</taxon>
        <taxon>Micromonosporaceae</taxon>
        <taxon>Hamadaea</taxon>
    </lineage>
</organism>
<dbReference type="EMBL" id="JBHSAY010000005">
    <property type="protein sequence ID" value="MFC4130844.1"/>
    <property type="molecule type" value="Genomic_DNA"/>
</dbReference>
<comment type="caution">
    <text evidence="4">The sequence shown here is derived from an EMBL/GenBank/DDBJ whole genome shotgun (WGS) entry which is preliminary data.</text>
</comment>
<dbReference type="PIRSF" id="PIRSF001434">
    <property type="entry name" value="CGS"/>
    <property type="match status" value="1"/>
</dbReference>
<gene>
    <name evidence="4" type="ORF">ACFOZ4_09550</name>
</gene>
<dbReference type="PANTHER" id="PTHR11808">
    <property type="entry name" value="TRANS-SULFURATION ENZYME FAMILY MEMBER"/>
    <property type="match status" value="1"/>
</dbReference>
<keyword evidence="4" id="KW-0456">Lyase</keyword>
<dbReference type="NCBIfam" id="NF005758">
    <property type="entry name" value="PRK07582.1"/>
    <property type="match status" value="1"/>
</dbReference>
<dbReference type="InterPro" id="IPR015422">
    <property type="entry name" value="PyrdxlP-dep_Trfase_small"/>
</dbReference>
<reference evidence="5" key="1">
    <citation type="journal article" date="2019" name="Int. J. Syst. Evol. Microbiol.">
        <title>The Global Catalogue of Microorganisms (GCM) 10K type strain sequencing project: providing services to taxonomists for standard genome sequencing and annotation.</title>
        <authorList>
            <consortium name="The Broad Institute Genomics Platform"/>
            <consortium name="The Broad Institute Genome Sequencing Center for Infectious Disease"/>
            <person name="Wu L."/>
            <person name="Ma J."/>
        </authorList>
    </citation>
    <scope>NUCLEOTIDE SEQUENCE [LARGE SCALE GENOMIC DNA]</scope>
    <source>
        <strain evidence="5">CGMCC 4.7289</strain>
    </source>
</reference>
<dbReference type="GO" id="GO:0016829">
    <property type="term" value="F:lyase activity"/>
    <property type="evidence" value="ECO:0007669"/>
    <property type="project" value="UniProtKB-KW"/>
</dbReference>
<accession>A0ABV8LM58</accession>
<sequence length="367" mass="38062">MSTLGDSTRCVHAGVPALSPGDPLQPGPVFAAPYALPPDGYEPGVDGYGRGDNPTRRVLEAAIADLEGGDTLAFPSGQAAVSAVLMTVLRPGDTVMLPADGYYNVRTFASSFLTSSGISVVEAPTAGPYPSFDGVRLVLLESPANPSLDVVDIAEVSAAAHAAGTLVAVDNTAATPLGQRPLDLGADISVASGTKALSGHSDLLLGYVSTRSAALYEAMASWRTLGGAIPSPFDAWLARRSLSTLDLRLRQQTANARALATFLREHPAVTGVRWPGLPTDPSYAVATRQMRRIPGIIGFTLPSAAAVADFLRASTLVTAATSFGGLHTTADRREQWGDRTAPGFVRLSCGIEDTDDLLADFTSALSA</sequence>
<keyword evidence="5" id="KW-1185">Reference proteome</keyword>
<dbReference type="InterPro" id="IPR015421">
    <property type="entry name" value="PyrdxlP-dep_Trfase_major"/>
</dbReference>
<dbReference type="PANTHER" id="PTHR11808:SF85">
    <property type="entry name" value="CYSTATHIONINE GAMMA-LYASE-RELATED"/>
    <property type="match status" value="1"/>
</dbReference>